<dbReference type="PATRIC" id="fig|914150.5.peg.419"/>
<comment type="function">
    <text evidence="14">Catalyzes the dephosphorylation of undecaprenyl diphosphate (UPP). Confers resistance to bacitracin.</text>
</comment>
<feature type="transmembrane region" description="Helical" evidence="14">
    <location>
        <begin position="40"/>
        <end position="59"/>
    </location>
</feature>
<keyword evidence="5 14" id="KW-1003">Cell membrane</keyword>
<dbReference type="GO" id="GO:0071555">
    <property type="term" value="P:cell wall organization"/>
    <property type="evidence" value="ECO:0007669"/>
    <property type="project" value="UniProtKB-KW"/>
</dbReference>
<dbReference type="GO" id="GO:0009252">
    <property type="term" value="P:peptidoglycan biosynthetic process"/>
    <property type="evidence" value="ECO:0007669"/>
    <property type="project" value="UniProtKB-KW"/>
</dbReference>
<evidence type="ECO:0000256" key="12">
    <source>
        <dbReference type="ARBA" id="ARBA00032932"/>
    </source>
</evidence>
<keyword evidence="8 14" id="KW-1133">Transmembrane helix</keyword>
<evidence type="ECO:0000313" key="15">
    <source>
        <dbReference type="EMBL" id="AKE51398.1"/>
    </source>
</evidence>
<keyword evidence="14" id="KW-0961">Cell wall biogenesis/degradation</keyword>
<keyword evidence="7 14" id="KW-0378">Hydrolase</keyword>
<dbReference type="RefSeq" id="WP_046560594.1">
    <property type="nucleotide sequence ID" value="NZ_CP010975.1"/>
</dbReference>
<dbReference type="PANTHER" id="PTHR30622:SF4">
    <property type="entry name" value="UNDECAPRENYL-DIPHOSPHATASE"/>
    <property type="match status" value="1"/>
</dbReference>
<feature type="transmembrane region" description="Helical" evidence="14">
    <location>
        <begin position="85"/>
        <end position="103"/>
    </location>
</feature>
<dbReference type="InterPro" id="IPR003824">
    <property type="entry name" value="UppP"/>
</dbReference>
<keyword evidence="6 14" id="KW-0812">Transmembrane</keyword>
<dbReference type="KEGG" id="kge:TQ33_0412"/>
<evidence type="ECO:0000256" key="3">
    <source>
        <dbReference type="ARBA" id="ARBA00012374"/>
    </source>
</evidence>
<evidence type="ECO:0000256" key="1">
    <source>
        <dbReference type="ARBA" id="ARBA00004651"/>
    </source>
</evidence>
<dbReference type="Proteomes" id="UP000034071">
    <property type="component" value="Chromosome"/>
</dbReference>
<dbReference type="NCBIfam" id="NF001393">
    <property type="entry name" value="PRK00281.2-4"/>
    <property type="match status" value="1"/>
</dbReference>
<dbReference type="Pfam" id="PF02673">
    <property type="entry name" value="BacA"/>
    <property type="match status" value="1"/>
</dbReference>
<comment type="miscellaneous">
    <text evidence="14">Bacitracin is thought to be involved in the inhibition of peptidoglycan synthesis by sequestering undecaprenyl diphosphate, thereby reducing the pool of lipid carrier available.</text>
</comment>
<evidence type="ECO:0000256" key="6">
    <source>
        <dbReference type="ARBA" id="ARBA00022692"/>
    </source>
</evidence>
<keyword evidence="10 14" id="KW-0046">Antibiotic resistance</keyword>
<keyword evidence="14" id="KW-0133">Cell shape</keyword>
<keyword evidence="14" id="KW-0573">Peptidoglycan synthesis</keyword>
<evidence type="ECO:0000256" key="13">
    <source>
        <dbReference type="ARBA" id="ARBA00047594"/>
    </source>
</evidence>
<dbReference type="STRING" id="914150.TQ33_0412"/>
<evidence type="ECO:0000256" key="8">
    <source>
        <dbReference type="ARBA" id="ARBA00022989"/>
    </source>
</evidence>
<gene>
    <name evidence="14" type="primary">uppP</name>
    <name evidence="15" type="ORF">TQ33_0412</name>
</gene>
<dbReference type="HOGENOM" id="CLU_060296_1_0_6"/>
<dbReference type="NCBIfam" id="TIGR00753">
    <property type="entry name" value="undec_PP_bacA"/>
    <property type="match status" value="1"/>
</dbReference>
<feature type="transmembrane region" description="Helical" evidence="14">
    <location>
        <begin position="115"/>
        <end position="133"/>
    </location>
</feature>
<dbReference type="HAMAP" id="MF_01006">
    <property type="entry name" value="Undec_diphosphatase"/>
    <property type="match status" value="1"/>
</dbReference>
<feature type="transmembrane region" description="Helical" evidence="14">
    <location>
        <begin position="251"/>
        <end position="272"/>
    </location>
</feature>
<evidence type="ECO:0000256" key="9">
    <source>
        <dbReference type="ARBA" id="ARBA00023136"/>
    </source>
</evidence>
<organism evidence="15 16">
    <name type="scientific">Kangiella geojedonensis</name>
    <dbReference type="NCBI Taxonomy" id="914150"/>
    <lineage>
        <taxon>Bacteria</taxon>
        <taxon>Pseudomonadati</taxon>
        <taxon>Pseudomonadota</taxon>
        <taxon>Gammaproteobacteria</taxon>
        <taxon>Kangiellales</taxon>
        <taxon>Kangiellaceae</taxon>
        <taxon>Kangiella</taxon>
    </lineage>
</organism>
<dbReference type="OrthoDB" id="9808289at2"/>
<evidence type="ECO:0000256" key="5">
    <source>
        <dbReference type="ARBA" id="ARBA00022475"/>
    </source>
</evidence>
<feature type="transmembrane region" description="Helical" evidence="14">
    <location>
        <begin position="221"/>
        <end position="245"/>
    </location>
</feature>
<evidence type="ECO:0000256" key="2">
    <source>
        <dbReference type="ARBA" id="ARBA00010621"/>
    </source>
</evidence>
<proteinExistence type="inferred from homology"/>
<protein>
    <recommendedName>
        <fullName evidence="4 14">Undecaprenyl-diphosphatase</fullName>
        <ecNumber evidence="3 14">3.6.1.27</ecNumber>
    </recommendedName>
    <alternativeName>
        <fullName evidence="12 14">Bacitracin resistance protein</fullName>
    </alternativeName>
    <alternativeName>
        <fullName evidence="11 14">Undecaprenyl pyrophosphate phosphatase</fullName>
    </alternativeName>
</protein>
<dbReference type="PANTHER" id="PTHR30622">
    <property type="entry name" value="UNDECAPRENYL-DIPHOSPHATASE"/>
    <property type="match status" value="1"/>
</dbReference>
<reference evidence="15 16" key="1">
    <citation type="submission" date="2015-02" db="EMBL/GenBank/DDBJ databases">
        <title>Complete genome sequence of Kangiella geojedonensis strain YCS-5T.</title>
        <authorList>
            <person name="Kim K.M."/>
        </authorList>
    </citation>
    <scope>NUCLEOTIDE SEQUENCE [LARGE SCALE GENOMIC DNA]</scope>
    <source>
        <strain evidence="15 16">YCS-5</strain>
    </source>
</reference>
<dbReference type="GO" id="GO:0005886">
    <property type="term" value="C:plasma membrane"/>
    <property type="evidence" value="ECO:0007669"/>
    <property type="project" value="UniProtKB-SubCell"/>
</dbReference>
<dbReference type="GO" id="GO:0008360">
    <property type="term" value="P:regulation of cell shape"/>
    <property type="evidence" value="ECO:0007669"/>
    <property type="project" value="UniProtKB-KW"/>
</dbReference>
<comment type="similarity">
    <text evidence="2 14">Belongs to the UppP family.</text>
</comment>
<evidence type="ECO:0000256" key="14">
    <source>
        <dbReference type="HAMAP-Rule" id="MF_01006"/>
    </source>
</evidence>
<dbReference type="GO" id="GO:0050380">
    <property type="term" value="F:undecaprenyl-diphosphatase activity"/>
    <property type="evidence" value="ECO:0007669"/>
    <property type="project" value="UniProtKB-UniRule"/>
</dbReference>
<keyword evidence="16" id="KW-1185">Reference proteome</keyword>
<evidence type="ECO:0000256" key="7">
    <source>
        <dbReference type="ARBA" id="ARBA00022801"/>
    </source>
</evidence>
<accession>A0A0F6RBB0</accession>
<name>A0A0F6RBB0_9GAMM</name>
<dbReference type="AlphaFoldDB" id="A0A0F6RBB0"/>
<evidence type="ECO:0000256" key="4">
    <source>
        <dbReference type="ARBA" id="ARBA00021581"/>
    </source>
</evidence>
<feature type="transmembrane region" description="Helical" evidence="14">
    <location>
        <begin position="191"/>
        <end position="209"/>
    </location>
</feature>
<dbReference type="EC" id="3.6.1.27" evidence="3 14"/>
<dbReference type="GO" id="GO:0046677">
    <property type="term" value="P:response to antibiotic"/>
    <property type="evidence" value="ECO:0007669"/>
    <property type="project" value="UniProtKB-UniRule"/>
</dbReference>
<evidence type="ECO:0000256" key="10">
    <source>
        <dbReference type="ARBA" id="ARBA00023251"/>
    </source>
</evidence>
<dbReference type="EMBL" id="CP010975">
    <property type="protein sequence ID" value="AKE51398.1"/>
    <property type="molecule type" value="Genomic_DNA"/>
</dbReference>
<evidence type="ECO:0000256" key="11">
    <source>
        <dbReference type="ARBA" id="ARBA00032707"/>
    </source>
</evidence>
<evidence type="ECO:0000313" key="16">
    <source>
        <dbReference type="Proteomes" id="UP000034071"/>
    </source>
</evidence>
<comment type="subcellular location">
    <subcellularLocation>
        <location evidence="1 14">Cell membrane</location>
        <topology evidence="1 14">Multi-pass membrane protein</topology>
    </subcellularLocation>
</comment>
<sequence length="273" mass="30085">MDWLQAVFLALIQGLTEFLPISSSAHLILTSKVLGWQDQGLAFDVAVHVGTLTAVMIYFRKEIAEMVVAWFGSVTGKGSSPNSRLAWAVIWGTIPVGLFGLFLETFDIVDNYLRSIPVIAATTIIFGLLLGYAETQYNGKKRRDFKNEYDLRLRDVFAIGMAQALALIPGTSRSGITMTAAAMLGFSRTAAARYSFLLSIPAILLPGGLKGYQLVEEGAKFDWSFLILGIIVSAVSAFACIHFFLKWLEKIGFMPFVWYRLALGIGLLVLFYS</sequence>
<keyword evidence="9 14" id="KW-0472">Membrane</keyword>
<comment type="catalytic activity">
    <reaction evidence="13 14">
        <text>di-trans,octa-cis-undecaprenyl diphosphate + H2O = di-trans,octa-cis-undecaprenyl phosphate + phosphate + H(+)</text>
        <dbReference type="Rhea" id="RHEA:28094"/>
        <dbReference type="ChEBI" id="CHEBI:15377"/>
        <dbReference type="ChEBI" id="CHEBI:15378"/>
        <dbReference type="ChEBI" id="CHEBI:43474"/>
        <dbReference type="ChEBI" id="CHEBI:58405"/>
        <dbReference type="ChEBI" id="CHEBI:60392"/>
        <dbReference type="EC" id="3.6.1.27"/>
    </reaction>
</comment>